<feature type="transmembrane region" description="Helical" evidence="1">
    <location>
        <begin position="43"/>
        <end position="62"/>
    </location>
</feature>
<keyword evidence="1" id="KW-1133">Transmembrane helix</keyword>
<dbReference type="EMBL" id="CAAHFG010000001">
    <property type="protein sequence ID" value="VGO13903.1"/>
    <property type="molecule type" value="Genomic_DNA"/>
</dbReference>
<reference evidence="2 3" key="1">
    <citation type="submission" date="2019-04" db="EMBL/GenBank/DDBJ databases">
        <authorList>
            <person name="Van Vliet M D."/>
        </authorList>
    </citation>
    <scope>NUCLEOTIDE SEQUENCE [LARGE SCALE GENOMIC DNA]</scope>
    <source>
        <strain evidence="2 3">F1</strain>
    </source>
</reference>
<evidence type="ECO:0000313" key="2">
    <source>
        <dbReference type="EMBL" id="VGO13903.1"/>
    </source>
</evidence>
<name>A0A6C2U1Z2_PONDE</name>
<dbReference type="Proteomes" id="UP000366872">
    <property type="component" value="Unassembled WGS sequence"/>
</dbReference>
<keyword evidence="3" id="KW-1185">Reference proteome</keyword>
<protein>
    <submittedName>
        <fullName evidence="2">Uncharacterized protein</fullName>
    </submittedName>
</protein>
<proteinExistence type="predicted"/>
<dbReference type="RefSeq" id="WP_136079436.1">
    <property type="nucleotide sequence ID" value="NZ_CAAHFG010000001.1"/>
</dbReference>
<organism evidence="2 3">
    <name type="scientific">Pontiella desulfatans</name>
    <dbReference type="NCBI Taxonomy" id="2750659"/>
    <lineage>
        <taxon>Bacteria</taxon>
        <taxon>Pseudomonadati</taxon>
        <taxon>Kiritimatiellota</taxon>
        <taxon>Kiritimatiellia</taxon>
        <taxon>Kiritimatiellales</taxon>
        <taxon>Pontiellaceae</taxon>
        <taxon>Pontiella</taxon>
    </lineage>
</organism>
<evidence type="ECO:0000313" key="3">
    <source>
        <dbReference type="Proteomes" id="UP000366872"/>
    </source>
</evidence>
<sequence length="65" mass="7731">MDYYRIFKIGLLVFGILLLRQWMPELFQNVSGILPSSRHNPQYNLFAWIMIFIATAGLIRLLNRF</sequence>
<accession>A0A6C2U1Z2</accession>
<keyword evidence="1" id="KW-0812">Transmembrane</keyword>
<evidence type="ECO:0000256" key="1">
    <source>
        <dbReference type="SAM" id="Phobius"/>
    </source>
</evidence>
<keyword evidence="1" id="KW-0472">Membrane</keyword>
<dbReference type="AlphaFoldDB" id="A0A6C2U1Z2"/>
<gene>
    <name evidence="2" type="ORF">PDESU_02460</name>
</gene>
<feature type="transmembrane region" description="Helical" evidence="1">
    <location>
        <begin position="7"/>
        <end position="23"/>
    </location>
</feature>